<organism evidence="1 2">
    <name type="scientific">Aeromonas veronii</name>
    <dbReference type="NCBI Taxonomy" id="654"/>
    <lineage>
        <taxon>Bacteria</taxon>
        <taxon>Pseudomonadati</taxon>
        <taxon>Pseudomonadota</taxon>
        <taxon>Gammaproteobacteria</taxon>
        <taxon>Aeromonadales</taxon>
        <taxon>Aeromonadaceae</taxon>
        <taxon>Aeromonas</taxon>
    </lineage>
</organism>
<proteinExistence type="predicted"/>
<dbReference type="EMBL" id="CABWLC010000003">
    <property type="protein sequence ID" value="VXA81307.1"/>
    <property type="molecule type" value="Genomic_DNA"/>
</dbReference>
<protein>
    <submittedName>
        <fullName evidence="1">Uncharacterized protein</fullName>
    </submittedName>
</protein>
<evidence type="ECO:0000313" key="2">
    <source>
        <dbReference type="Proteomes" id="UP000439123"/>
    </source>
</evidence>
<gene>
    <name evidence="1" type="ORF">AERO8C_110040</name>
</gene>
<dbReference type="AlphaFoldDB" id="A0A653KQA5"/>
<dbReference type="Proteomes" id="UP000439123">
    <property type="component" value="Unassembled WGS sequence"/>
</dbReference>
<evidence type="ECO:0000313" key="1">
    <source>
        <dbReference type="EMBL" id="VXA81307.1"/>
    </source>
</evidence>
<reference evidence="1 2" key="1">
    <citation type="submission" date="2019-10" db="EMBL/GenBank/DDBJ databases">
        <authorList>
            <person name="Karimi E."/>
        </authorList>
    </citation>
    <scope>NUCLEOTIDE SEQUENCE [LARGE SCALE GENOMIC DNA]</scope>
    <source>
        <strain evidence="1">Aeromonas sp. 8C</strain>
    </source>
</reference>
<sequence length="61" mass="6824">MRQKLLAIDLSGTSGFRVLYHYTRGKQQIANPHKDKLKVFGRTASNASAYTTQSAIGFIHE</sequence>
<name>A0A653KQA5_AERVE</name>
<accession>A0A653KQA5</accession>